<evidence type="ECO:0000313" key="13">
    <source>
        <dbReference type="Proteomes" id="UP000187013"/>
    </source>
</evidence>
<keyword evidence="6" id="KW-0804">Transcription</keyword>
<dbReference type="Pfam" id="PF07716">
    <property type="entry name" value="bZIP_2"/>
    <property type="match status" value="1"/>
</dbReference>
<evidence type="ECO:0000256" key="7">
    <source>
        <dbReference type="ARBA" id="ARBA00023242"/>
    </source>
</evidence>
<feature type="coiled-coil region" evidence="9">
    <location>
        <begin position="175"/>
        <end position="216"/>
    </location>
</feature>
<evidence type="ECO:0000256" key="9">
    <source>
        <dbReference type="SAM" id="Coils"/>
    </source>
</evidence>
<evidence type="ECO:0000256" key="1">
    <source>
        <dbReference type="ARBA" id="ARBA00004123"/>
    </source>
</evidence>
<evidence type="ECO:0000256" key="8">
    <source>
        <dbReference type="ARBA" id="ARBA00061302"/>
    </source>
</evidence>
<dbReference type="EMBL" id="BDGX01000037">
    <property type="protein sequence ID" value="GAV53893.1"/>
    <property type="molecule type" value="Genomic_DNA"/>
</dbReference>
<evidence type="ECO:0000313" key="12">
    <source>
        <dbReference type="EMBL" id="GAV53893.1"/>
    </source>
</evidence>
<dbReference type="GO" id="GO:1903833">
    <property type="term" value="P:positive regulation of cellular response to amino acid starvation"/>
    <property type="evidence" value="ECO:0007669"/>
    <property type="project" value="TreeGrafter"/>
</dbReference>
<keyword evidence="7" id="KW-0539">Nucleus</keyword>
<comment type="caution">
    <text evidence="12">The sequence shown here is derived from an EMBL/GenBank/DDBJ whole genome shotgun (WGS) entry which is preliminary data.</text>
</comment>
<dbReference type="GO" id="GO:0008652">
    <property type="term" value="P:amino acid biosynthetic process"/>
    <property type="evidence" value="ECO:0007669"/>
    <property type="project" value="UniProtKB-KW"/>
</dbReference>
<feature type="domain" description="BZIP" evidence="11">
    <location>
        <begin position="163"/>
        <end position="210"/>
    </location>
</feature>
<dbReference type="CDD" id="cd12193">
    <property type="entry name" value="bZIP_GCN4"/>
    <property type="match status" value="1"/>
</dbReference>
<dbReference type="InterPro" id="IPR050946">
    <property type="entry name" value="AP-1_TF_bZIP"/>
</dbReference>
<comment type="subcellular location">
    <subcellularLocation>
        <location evidence="1">Nucleus</location>
    </subcellularLocation>
</comment>
<dbReference type="GO" id="GO:0000981">
    <property type="term" value="F:DNA-binding transcription factor activity, RNA polymerase II-specific"/>
    <property type="evidence" value="ECO:0007669"/>
    <property type="project" value="TreeGrafter"/>
</dbReference>
<keyword evidence="2" id="KW-0028">Amino-acid biosynthesis</keyword>
<keyword evidence="9" id="KW-0175">Coiled coil</keyword>
<dbReference type="InterPro" id="IPR004827">
    <property type="entry name" value="bZIP"/>
</dbReference>
<dbReference type="OrthoDB" id="5419235at2759"/>
<dbReference type="PANTHER" id="PTHR11462">
    <property type="entry name" value="JUN TRANSCRIPTION FACTOR-RELATED"/>
    <property type="match status" value="1"/>
</dbReference>
<evidence type="ECO:0000256" key="2">
    <source>
        <dbReference type="ARBA" id="ARBA00022605"/>
    </source>
</evidence>
<dbReference type="InterPro" id="IPR046347">
    <property type="entry name" value="bZIP_sf"/>
</dbReference>
<evidence type="ECO:0000256" key="5">
    <source>
        <dbReference type="ARBA" id="ARBA00023159"/>
    </source>
</evidence>
<evidence type="ECO:0000256" key="6">
    <source>
        <dbReference type="ARBA" id="ARBA00023163"/>
    </source>
</evidence>
<dbReference type="PROSITE" id="PS00036">
    <property type="entry name" value="BZIP_BASIC"/>
    <property type="match status" value="1"/>
</dbReference>
<dbReference type="GO" id="GO:0001080">
    <property type="term" value="P:nitrogen catabolite activation of transcription from RNA polymerase II promoter"/>
    <property type="evidence" value="ECO:0007669"/>
    <property type="project" value="TreeGrafter"/>
</dbReference>
<gene>
    <name evidence="12" type="ORF">ZYGR_0AK03950</name>
</gene>
<evidence type="ECO:0000259" key="11">
    <source>
        <dbReference type="PROSITE" id="PS50217"/>
    </source>
</evidence>
<dbReference type="GO" id="GO:0005667">
    <property type="term" value="C:transcription regulator complex"/>
    <property type="evidence" value="ECO:0007669"/>
    <property type="project" value="TreeGrafter"/>
</dbReference>
<comment type="similarity">
    <text evidence="8">Belongs to the bZIP family. GCN4 subfamily.</text>
</comment>
<dbReference type="SUPFAM" id="SSF57959">
    <property type="entry name" value="Leucine zipper domain"/>
    <property type="match status" value="1"/>
</dbReference>
<accession>A0A1Q3AEJ2</accession>
<dbReference type="FunFam" id="3.30.160.60:FF:001491">
    <property type="entry name" value="Cross-pathway control protein A"/>
    <property type="match status" value="1"/>
</dbReference>
<evidence type="ECO:0000256" key="3">
    <source>
        <dbReference type="ARBA" id="ARBA00023015"/>
    </source>
</evidence>
<keyword evidence="5" id="KW-0010">Activator</keyword>
<name>A0A1Q3AEJ2_ZYGRO</name>
<sequence>MSVQSLFENKLDSPVPGCLGAEIADSFFLEDEQAMFELDPPQQQETWEPLFGTDEIGSGGSSAGVGSSDVEGVLQELAAGTNDADLEGGGMGVDSVPEFPVPEIPAPASEFVLPTPQPDPKPRSRASRVPKVDKLGVVSYNRKNRNAPLTPVVCESDDPIALKRARNTEAARRSRARKLERMTQLEERVEELLAKNEELERRNRQLEQRLAVSEGGR</sequence>
<dbReference type="GO" id="GO:0000978">
    <property type="term" value="F:RNA polymerase II cis-regulatory region sequence-specific DNA binding"/>
    <property type="evidence" value="ECO:0007669"/>
    <property type="project" value="TreeGrafter"/>
</dbReference>
<protein>
    <recommendedName>
        <fullName evidence="11">BZIP domain-containing protein</fullName>
    </recommendedName>
</protein>
<reference evidence="12 13" key="1">
    <citation type="submission" date="2016-08" db="EMBL/GenBank/DDBJ databases">
        <title>Draft genome sequence of allopolyploid Zygosaccharomyces rouxii.</title>
        <authorList>
            <person name="Watanabe J."/>
            <person name="Uehara K."/>
            <person name="Mogi Y."/>
            <person name="Tsukioka Y."/>
        </authorList>
    </citation>
    <scope>NUCLEOTIDE SEQUENCE [LARGE SCALE GENOMIC DNA]</scope>
    <source>
        <strain evidence="12 13">NBRC 110957</strain>
    </source>
</reference>
<evidence type="ECO:0000256" key="4">
    <source>
        <dbReference type="ARBA" id="ARBA00023125"/>
    </source>
</evidence>
<dbReference type="SMART" id="SM00338">
    <property type="entry name" value="BRLZ"/>
    <property type="match status" value="1"/>
</dbReference>
<dbReference type="Proteomes" id="UP000187013">
    <property type="component" value="Unassembled WGS sequence"/>
</dbReference>
<keyword evidence="3" id="KW-0805">Transcription regulation</keyword>
<organism evidence="12 13">
    <name type="scientific">Zygosaccharomyces rouxii</name>
    <dbReference type="NCBI Taxonomy" id="4956"/>
    <lineage>
        <taxon>Eukaryota</taxon>
        <taxon>Fungi</taxon>
        <taxon>Dikarya</taxon>
        <taxon>Ascomycota</taxon>
        <taxon>Saccharomycotina</taxon>
        <taxon>Saccharomycetes</taxon>
        <taxon>Saccharomycetales</taxon>
        <taxon>Saccharomycetaceae</taxon>
        <taxon>Zygosaccharomyces</taxon>
    </lineage>
</organism>
<feature type="region of interest" description="Disordered" evidence="10">
    <location>
        <begin position="82"/>
        <end position="132"/>
    </location>
</feature>
<dbReference type="GO" id="GO:0005634">
    <property type="term" value="C:nucleus"/>
    <property type="evidence" value="ECO:0007669"/>
    <property type="project" value="UniProtKB-SubCell"/>
</dbReference>
<proteinExistence type="inferred from homology"/>
<dbReference type="PANTHER" id="PTHR11462:SF35">
    <property type="entry name" value="TRANSCRIPTION FACTOR JRA"/>
    <property type="match status" value="1"/>
</dbReference>
<dbReference type="AlphaFoldDB" id="A0A1Q3AEJ2"/>
<evidence type="ECO:0000256" key="10">
    <source>
        <dbReference type="SAM" id="MobiDB-lite"/>
    </source>
</evidence>
<dbReference type="Gene3D" id="3.30.160.60">
    <property type="entry name" value="Classic Zinc Finger"/>
    <property type="match status" value="1"/>
</dbReference>
<dbReference type="PROSITE" id="PS50217">
    <property type="entry name" value="BZIP"/>
    <property type="match status" value="1"/>
</dbReference>
<keyword evidence="4" id="KW-0238">DNA-binding</keyword>